<dbReference type="EMBL" id="JACRAF010000061">
    <property type="protein sequence ID" value="MBI4923681.1"/>
    <property type="molecule type" value="Genomic_DNA"/>
</dbReference>
<evidence type="ECO:0000256" key="5">
    <source>
        <dbReference type="ARBA" id="ARBA00023110"/>
    </source>
</evidence>
<comment type="caution">
    <text evidence="10">The sequence shown here is derived from an EMBL/GenBank/DDBJ whole genome shotgun (WGS) entry which is preliminary data.</text>
</comment>
<dbReference type="SUPFAM" id="SSF109998">
    <property type="entry name" value="Triger factor/SurA peptide-binding domain-like"/>
    <property type="match status" value="1"/>
</dbReference>
<evidence type="ECO:0000256" key="2">
    <source>
        <dbReference type="ARBA" id="ARBA00007656"/>
    </source>
</evidence>
<dbReference type="Gene3D" id="1.10.8.1040">
    <property type="match status" value="1"/>
</dbReference>
<dbReference type="InterPro" id="IPR046357">
    <property type="entry name" value="PPIase_dom_sf"/>
</dbReference>
<evidence type="ECO:0000256" key="6">
    <source>
        <dbReference type="ARBA" id="ARBA00030642"/>
    </source>
</evidence>
<evidence type="ECO:0000256" key="4">
    <source>
        <dbReference type="ARBA" id="ARBA00018370"/>
    </source>
</evidence>
<evidence type="ECO:0000313" key="11">
    <source>
        <dbReference type="Proteomes" id="UP000782610"/>
    </source>
</evidence>
<dbReference type="GO" id="GO:0003755">
    <property type="term" value="F:peptidyl-prolyl cis-trans isomerase activity"/>
    <property type="evidence" value="ECO:0007669"/>
    <property type="project" value="UniProtKB-KW"/>
</dbReference>
<evidence type="ECO:0000256" key="3">
    <source>
        <dbReference type="ARBA" id="ARBA00013194"/>
    </source>
</evidence>
<comment type="catalytic activity">
    <reaction evidence="1">
        <text>[protein]-peptidylproline (omega=180) = [protein]-peptidylproline (omega=0)</text>
        <dbReference type="Rhea" id="RHEA:16237"/>
        <dbReference type="Rhea" id="RHEA-COMP:10747"/>
        <dbReference type="Rhea" id="RHEA-COMP:10748"/>
        <dbReference type="ChEBI" id="CHEBI:83833"/>
        <dbReference type="ChEBI" id="CHEBI:83834"/>
        <dbReference type="EC" id="5.2.1.8"/>
    </reaction>
</comment>
<reference evidence="10" key="1">
    <citation type="submission" date="2020-07" db="EMBL/GenBank/DDBJ databases">
        <title>Huge and variable diversity of episymbiotic CPR bacteria and DPANN archaea in groundwater ecosystems.</title>
        <authorList>
            <person name="He C.Y."/>
            <person name="Keren R."/>
            <person name="Whittaker M."/>
            <person name="Farag I.F."/>
            <person name="Doudna J."/>
            <person name="Cate J.H.D."/>
            <person name="Banfield J.F."/>
        </authorList>
    </citation>
    <scope>NUCLEOTIDE SEQUENCE</scope>
    <source>
        <strain evidence="10">NC_groundwater_1586_Pr3_B-0.1um_66_15</strain>
    </source>
</reference>
<keyword evidence="5 8" id="KW-0697">Rotamase</keyword>
<comment type="similarity">
    <text evidence="2">Belongs to the PpiC/parvulin rotamase family.</text>
</comment>
<name>A0A933L799_9HYPH</name>
<dbReference type="EC" id="5.2.1.8" evidence="3"/>
<dbReference type="Pfam" id="PF13616">
    <property type="entry name" value="Rotamase_3"/>
    <property type="match status" value="1"/>
</dbReference>
<evidence type="ECO:0000256" key="1">
    <source>
        <dbReference type="ARBA" id="ARBA00000971"/>
    </source>
</evidence>
<protein>
    <recommendedName>
        <fullName evidence="4">Parvulin-like PPIase</fullName>
        <ecNumber evidence="3">5.2.1.8</ecNumber>
    </recommendedName>
    <alternativeName>
        <fullName evidence="6">Peptidyl-prolyl cis-trans isomerase plp</fullName>
    </alternativeName>
    <alternativeName>
        <fullName evidence="7">Rotamase plp</fullName>
    </alternativeName>
</protein>
<dbReference type="SUPFAM" id="SSF54534">
    <property type="entry name" value="FKBP-like"/>
    <property type="match status" value="1"/>
</dbReference>
<proteinExistence type="inferred from homology"/>
<sequence>MTSHILPARLPVLLKLIVLLLALIGLGGLPLGAIAQDAASSSSEQPAAPVVPPQPKMTDVVATVGGDAITEGDLAFAAEDIGQDLNSIPQDQIRAVLLAQMIDLKLMAQAGHAKELETDELFKLRLKYLTDRALRRAFTKLSVSDAITADEIKAAYDKAIAAMPDVDEVHARHILVSTEDDAKAIKAALDAGADFVTLAKEKSIEPGAAQSGGDLGYFTADKMVKPFADAAFAMQAGEISSPVQTQFGWHIIKLEDRRKAAKPTLEQLTPQLGQQLYVQKYRALFDDLRKAATIDIPDAALKAQVEAQLGPSQ</sequence>
<dbReference type="InterPro" id="IPR000297">
    <property type="entry name" value="PPIase_PpiC"/>
</dbReference>
<gene>
    <name evidence="10" type="ORF">HY834_18230</name>
</gene>
<dbReference type="InterPro" id="IPR027304">
    <property type="entry name" value="Trigger_fact/SurA_dom_sf"/>
</dbReference>
<dbReference type="AlphaFoldDB" id="A0A933L799"/>
<evidence type="ECO:0000259" key="9">
    <source>
        <dbReference type="PROSITE" id="PS50198"/>
    </source>
</evidence>
<evidence type="ECO:0000256" key="7">
    <source>
        <dbReference type="ARBA" id="ARBA00031484"/>
    </source>
</evidence>
<dbReference type="PANTHER" id="PTHR47245">
    <property type="entry name" value="PEPTIDYLPROLYL ISOMERASE"/>
    <property type="match status" value="1"/>
</dbReference>
<organism evidence="10 11">
    <name type="scientific">Devosia nanyangense</name>
    <dbReference type="NCBI Taxonomy" id="1228055"/>
    <lineage>
        <taxon>Bacteria</taxon>
        <taxon>Pseudomonadati</taxon>
        <taxon>Pseudomonadota</taxon>
        <taxon>Alphaproteobacteria</taxon>
        <taxon>Hyphomicrobiales</taxon>
        <taxon>Devosiaceae</taxon>
        <taxon>Devosia</taxon>
    </lineage>
</organism>
<dbReference type="Proteomes" id="UP000782610">
    <property type="component" value="Unassembled WGS sequence"/>
</dbReference>
<keyword evidence="8 10" id="KW-0413">Isomerase</keyword>
<evidence type="ECO:0000256" key="8">
    <source>
        <dbReference type="PROSITE-ProRule" id="PRU00278"/>
    </source>
</evidence>
<dbReference type="PROSITE" id="PS50198">
    <property type="entry name" value="PPIC_PPIASE_2"/>
    <property type="match status" value="1"/>
</dbReference>
<dbReference type="InterPro" id="IPR050245">
    <property type="entry name" value="PrsA_foldase"/>
</dbReference>
<feature type="domain" description="PpiC" evidence="9">
    <location>
        <begin position="166"/>
        <end position="256"/>
    </location>
</feature>
<accession>A0A933L799</accession>
<dbReference type="PANTHER" id="PTHR47245:SF2">
    <property type="entry name" value="PEPTIDYL-PROLYL CIS-TRANS ISOMERASE HP_0175-RELATED"/>
    <property type="match status" value="1"/>
</dbReference>
<evidence type="ECO:0000313" key="10">
    <source>
        <dbReference type="EMBL" id="MBI4923681.1"/>
    </source>
</evidence>
<dbReference type="Gene3D" id="3.10.50.40">
    <property type="match status" value="1"/>
</dbReference>